<name>A0A401SBZ7_CHIPU</name>
<comment type="caution">
    <text evidence="3">The sequence shown here is derived from an EMBL/GenBank/DDBJ whole genome shotgun (WGS) entry which is preliminary data.</text>
</comment>
<reference evidence="3 4" key="1">
    <citation type="journal article" date="2018" name="Nat. Ecol. Evol.">
        <title>Shark genomes provide insights into elasmobranch evolution and the origin of vertebrates.</title>
        <authorList>
            <person name="Hara Y"/>
            <person name="Yamaguchi K"/>
            <person name="Onimaru K"/>
            <person name="Kadota M"/>
            <person name="Koyanagi M"/>
            <person name="Keeley SD"/>
            <person name="Tatsumi K"/>
            <person name="Tanaka K"/>
            <person name="Motone F"/>
            <person name="Kageyama Y"/>
            <person name="Nozu R"/>
            <person name="Adachi N"/>
            <person name="Nishimura O"/>
            <person name="Nakagawa R"/>
            <person name="Tanegashima C"/>
            <person name="Kiyatake I"/>
            <person name="Matsumoto R"/>
            <person name="Murakumo K"/>
            <person name="Nishida K"/>
            <person name="Terakita A"/>
            <person name="Kuratani S"/>
            <person name="Sato K"/>
            <person name="Hyodo S Kuraku.S."/>
        </authorList>
    </citation>
    <scope>NUCLEOTIDE SEQUENCE [LARGE SCALE GENOMIC DNA]</scope>
</reference>
<dbReference type="PANTHER" id="PTHR10699">
    <property type="entry name" value="NEUROMODULIN"/>
    <property type="match status" value="1"/>
</dbReference>
<dbReference type="InterPro" id="IPR000048">
    <property type="entry name" value="IQ_motif_EF-hand-BS"/>
</dbReference>
<dbReference type="Gene3D" id="1.20.5.190">
    <property type="match status" value="1"/>
</dbReference>
<dbReference type="AlphaFoldDB" id="A0A401SBZ7"/>
<feature type="region of interest" description="Disordered" evidence="1">
    <location>
        <begin position="493"/>
        <end position="520"/>
    </location>
</feature>
<evidence type="ECO:0000313" key="4">
    <source>
        <dbReference type="Proteomes" id="UP000287033"/>
    </source>
</evidence>
<dbReference type="OrthoDB" id="252964at2759"/>
<dbReference type="InterPro" id="IPR047579">
    <property type="entry name" value="DD_CABYR_SP17"/>
</dbReference>
<dbReference type="EMBL" id="BEZZ01000183">
    <property type="protein sequence ID" value="GCC27915.1"/>
    <property type="molecule type" value="Genomic_DNA"/>
</dbReference>
<feature type="region of interest" description="Disordered" evidence="1">
    <location>
        <begin position="436"/>
        <end position="459"/>
    </location>
</feature>
<dbReference type="OMA" id="CIKVPKD"/>
<evidence type="ECO:0000259" key="2">
    <source>
        <dbReference type="SMART" id="SM00394"/>
    </source>
</evidence>
<sequence length="520" mass="56868">MSVPFSNTTLRIPRGFGNLLEGLSREVLRHQPKDIIEFAAIYFEDLLEKREATGIDPADWAAKLEDRFYNNHVFKEVRKTIPDDEEKQPPVTIDTAYQEKDLTVTDKLEDTVGSLSKCIKVPKDLSFISKETISMIIEDSFLKGSKHAPPSVADVTASLSTQEPGKGPQDTSSVEIVEASPGEGQGEIIAPLMIEAAPEEGQGEVATPLMIEAAPEELLKMEETSQIIDSAPEAVLPMETPQTGEPEEQAQSSEEHPVVNEGNPEEEHAAVLIQSTFRGYSTRKKLKEDQLDPTQADNDLFGDGSEYISGEEFTFAEEETADLEAAGVIHEEFITELEDNGSTARDDIGQINICATELDPMLDNICSIADVDICSAELQPDTNKDNKWESEMTTEAAREDICGTELDQKNSFEPALDIAANVDICDAELAGLVAEKDTNDTEEGTEIDLDPRGGPSDQVTDKVISHYEVEESETIENPQDLVDKILKSTRAIEEESDAKSIESLPTAESQDAEGGSSTLE</sequence>
<evidence type="ECO:0000256" key="1">
    <source>
        <dbReference type="SAM" id="MobiDB-lite"/>
    </source>
</evidence>
<dbReference type="Proteomes" id="UP000287033">
    <property type="component" value="Unassembled WGS sequence"/>
</dbReference>
<keyword evidence="4" id="KW-1185">Reference proteome</keyword>
<dbReference type="Pfam" id="PF02197">
    <property type="entry name" value="RIIa"/>
    <property type="match status" value="1"/>
</dbReference>
<dbReference type="SMART" id="SM00015">
    <property type="entry name" value="IQ"/>
    <property type="match status" value="1"/>
</dbReference>
<feature type="region of interest" description="Disordered" evidence="1">
    <location>
        <begin position="238"/>
        <end position="263"/>
    </location>
</feature>
<gene>
    <name evidence="3" type="ORF">chiPu_0006341</name>
</gene>
<dbReference type="STRING" id="137246.A0A401SBZ7"/>
<feature type="domain" description="RIIa" evidence="2">
    <location>
        <begin position="14"/>
        <end position="51"/>
    </location>
</feature>
<feature type="compositionally biased region" description="Polar residues" evidence="1">
    <location>
        <begin position="157"/>
        <end position="172"/>
    </location>
</feature>
<proteinExistence type="predicted"/>
<dbReference type="Gene3D" id="1.20.890.10">
    <property type="entry name" value="cAMP-dependent protein kinase regulatory subunit, dimerization-anchoring domain"/>
    <property type="match status" value="1"/>
</dbReference>
<dbReference type="PANTHER" id="PTHR10699:SF11">
    <property type="entry name" value="IGLOO, ISOFORM A"/>
    <property type="match status" value="1"/>
</dbReference>
<dbReference type="InterPro" id="IPR003117">
    <property type="entry name" value="cAMP_dep_PK_reg_su_I/II_a/b"/>
</dbReference>
<feature type="region of interest" description="Disordered" evidence="1">
    <location>
        <begin position="145"/>
        <end position="172"/>
    </location>
</feature>
<protein>
    <recommendedName>
        <fullName evidence="2">RIIa domain-containing protein</fullName>
    </recommendedName>
</protein>
<dbReference type="Pfam" id="PF00612">
    <property type="entry name" value="IQ"/>
    <property type="match status" value="1"/>
</dbReference>
<accession>A0A401SBZ7</accession>
<dbReference type="SUPFAM" id="SSF47391">
    <property type="entry name" value="Dimerization-anchoring domain of cAMP-dependent PK regulatory subunit"/>
    <property type="match status" value="1"/>
</dbReference>
<dbReference type="CDD" id="cd23767">
    <property type="entry name" value="IQCD"/>
    <property type="match status" value="1"/>
</dbReference>
<evidence type="ECO:0000313" key="3">
    <source>
        <dbReference type="EMBL" id="GCC27915.1"/>
    </source>
</evidence>
<dbReference type="PROSITE" id="PS50096">
    <property type="entry name" value="IQ"/>
    <property type="match status" value="1"/>
</dbReference>
<dbReference type="SMART" id="SM00394">
    <property type="entry name" value="RIIa"/>
    <property type="match status" value="1"/>
</dbReference>
<dbReference type="CDD" id="cd12100">
    <property type="entry name" value="DD_CABYR_SP17"/>
    <property type="match status" value="1"/>
</dbReference>
<dbReference type="GO" id="GO:0005516">
    <property type="term" value="F:calmodulin binding"/>
    <property type="evidence" value="ECO:0007669"/>
    <property type="project" value="TreeGrafter"/>
</dbReference>
<organism evidence="3 4">
    <name type="scientific">Chiloscyllium punctatum</name>
    <name type="common">Brownbanded bambooshark</name>
    <name type="synonym">Hemiscyllium punctatum</name>
    <dbReference type="NCBI Taxonomy" id="137246"/>
    <lineage>
        <taxon>Eukaryota</taxon>
        <taxon>Metazoa</taxon>
        <taxon>Chordata</taxon>
        <taxon>Craniata</taxon>
        <taxon>Vertebrata</taxon>
        <taxon>Chondrichthyes</taxon>
        <taxon>Elasmobranchii</taxon>
        <taxon>Galeomorphii</taxon>
        <taxon>Galeoidea</taxon>
        <taxon>Orectolobiformes</taxon>
        <taxon>Hemiscylliidae</taxon>
        <taxon>Chiloscyllium</taxon>
    </lineage>
</organism>